<dbReference type="HAMAP" id="MF_00095">
    <property type="entry name" value="SfsA"/>
    <property type="match status" value="1"/>
</dbReference>
<dbReference type="InterPro" id="IPR005224">
    <property type="entry name" value="SfsA"/>
</dbReference>
<dbReference type="GO" id="GO:0003677">
    <property type="term" value="F:DNA binding"/>
    <property type="evidence" value="ECO:0007669"/>
    <property type="project" value="InterPro"/>
</dbReference>
<dbReference type="Gene3D" id="2.40.50.580">
    <property type="match status" value="1"/>
</dbReference>
<evidence type="ECO:0000259" key="3">
    <source>
        <dbReference type="Pfam" id="PF17746"/>
    </source>
</evidence>
<evidence type="ECO:0000313" key="5">
    <source>
        <dbReference type="Proteomes" id="UP000006622"/>
    </source>
</evidence>
<accession>F7XM12</accession>
<sequence>MSKLKKIPVIDISWDAEGILIERNNRFLGTVDIPDCDLKNVMVHIRDPGRLENILYPGNKLLLKKRNGKNRKTNWELIAARVKNEWILVNSGYHHMIARYIIENDMIPSIGKIEKVMSEKRFGDSRLDFLILNHDGSKIWTEVKGCTMAEKNTALFPDAVTSRGKRHIEELIRIVEMGDRALLLILIFRPESKCFAPNNIIDPEFSRSFELATNKGVLVHPVILKYENGTIYYLSEIPLCK</sequence>
<dbReference type="InterPro" id="IPR041465">
    <property type="entry name" value="SfsA_N"/>
</dbReference>
<dbReference type="KEGG" id="mzh:Mzhil_1093"/>
<evidence type="ECO:0000313" key="4">
    <source>
        <dbReference type="EMBL" id="AEH60949.1"/>
    </source>
</evidence>
<dbReference type="InterPro" id="IPR040452">
    <property type="entry name" value="SfsA_C"/>
</dbReference>
<feature type="domain" description="Sugar fermentation stimulation protein C-terminal" evidence="2">
    <location>
        <begin position="94"/>
        <end position="227"/>
    </location>
</feature>
<dbReference type="Pfam" id="PF17746">
    <property type="entry name" value="SfsA_N"/>
    <property type="match status" value="1"/>
</dbReference>
<dbReference type="HOGENOM" id="CLU_052299_1_0_2"/>
<organism evidence="4 5">
    <name type="scientific">Methanosalsum zhilinae (strain DSM 4017 / NBRC 107636 / OCM 62 / WeN5)</name>
    <name type="common">Methanohalophilus zhilinae</name>
    <dbReference type="NCBI Taxonomy" id="679901"/>
    <lineage>
        <taxon>Archaea</taxon>
        <taxon>Methanobacteriati</taxon>
        <taxon>Methanobacteriota</taxon>
        <taxon>Stenosarchaea group</taxon>
        <taxon>Methanomicrobia</taxon>
        <taxon>Methanosarcinales</taxon>
        <taxon>Methanosarcinaceae</taxon>
        <taxon>Methanosalsum</taxon>
    </lineage>
</organism>
<evidence type="ECO:0000256" key="1">
    <source>
        <dbReference type="HAMAP-Rule" id="MF_00095"/>
    </source>
</evidence>
<dbReference type="Proteomes" id="UP000006622">
    <property type="component" value="Chromosome"/>
</dbReference>
<dbReference type="EMBL" id="CP002101">
    <property type="protein sequence ID" value="AEH60949.1"/>
    <property type="molecule type" value="Genomic_DNA"/>
</dbReference>
<dbReference type="NCBIfam" id="TIGR00230">
    <property type="entry name" value="sfsA"/>
    <property type="match status" value="1"/>
</dbReference>
<dbReference type="STRING" id="679901.Mzhil_1093"/>
<dbReference type="PANTHER" id="PTHR30545">
    <property type="entry name" value="SUGAR FERMENTATION STIMULATION PROTEIN A"/>
    <property type="match status" value="1"/>
</dbReference>
<dbReference type="RefSeq" id="WP_013898386.1">
    <property type="nucleotide sequence ID" value="NC_015676.1"/>
</dbReference>
<proteinExistence type="inferred from homology"/>
<reference evidence="4" key="1">
    <citation type="submission" date="2010-07" db="EMBL/GenBank/DDBJ databases">
        <title>The complete genome of Methanosalsum zhilinae DSM 4017.</title>
        <authorList>
            <consortium name="US DOE Joint Genome Institute (JGI-PGF)"/>
            <person name="Lucas S."/>
            <person name="Copeland A."/>
            <person name="Lapidus A."/>
            <person name="Glavina del Rio T."/>
            <person name="Dalin E."/>
            <person name="Tice H."/>
            <person name="Bruce D."/>
            <person name="Goodwin L."/>
            <person name="Pitluck S."/>
            <person name="Kyrpides N."/>
            <person name="Mavromatis K."/>
            <person name="Ovchinnikova G."/>
            <person name="Daligault H."/>
            <person name="Detter J.C."/>
            <person name="Han C."/>
            <person name="Tapia R."/>
            <person name="Larimer F."/>
            <person name="Land M."/>
            <person name="Hauser L."/>
            <person name="Markowitz V."/>
            <person name="Cheng J.-F."/>
            <person name="Hugenholtz P."/>
            <person name="Woyke T."/>
            <person name="Wu D."/>
            <person name="Spring S."/>
            <person name="Schueler E."/>
            <person name="Brambilla E."/>
            <person name="Klenk H.-P."/>
            <person name="Eisen J.A."/>
        </authorList>
    </citation>
    <scope>NUCLEOTIDE SEQUENCE</scope>
    <source>
        <strain evidence="4">DSM 4017</strain>
    </source>
</reference>
<protein>
    <recommendedName>
        <fullName evidence="1">Sugar fermentation stimulation protein homolog</fullName>
    </recommendedName>
</protein>
<dbReference type="Gene3D" id="3.40.1350.60">
    <property type="match status" value="1"/>
</dbReference>
<dbReference type="Pfam" id="PF03749">
    <property type="entry name" value="SfsA"/>
    <property type="match status" value="1"/>
</dbReference>
<gene>
    <name evidence="1" type="primary">sfsA</name>
    <name evidence="4" type="ordered locus">Mzhil_1093</name>
</gene>
<dbReference type="PANTHER" id="PTHR30545:SF2">
    <property type="entry name" value="SUGAR FERMENTATION STIMULATION PROTEIN A"/>
    <property type="match status" value="1"/>
</dbReference>
<dbReference type="OrthoDB" id="34139at2157"/>
<keyword evidence="5" id="KW-1185">Reference proteome</keyword>
<feature type="domain" description="SfsA N-terminal OB" evidence="3">
    <location>
        <begin position="21"/>
        <end position="89"/>
    </location>
</feature>
<evidence type="ECO:0000259" key="2">
    <source>
        <dbReference type="Pfam" id="PF03749"/>
    </source>
</evidence>
<dbReference type="GeneID" id="10822720"/>
<dbReference type="CDD" id="cd22357">
    <property type="entry name" value="SfsA-like"/>
    <property type="match status" value="1"/>
</dbReference>
<comment type="similarity">
    <text evidence="1">Belongs to the SfsA family.</text>
</comment>
<name>F7XM12_METZD</name>
<dbReference type="AlphaFoldDB" id="F7XM12"/>